<dbReference type="InterPro" id="IPR036236">
    <property type="entry name" value="Znf_C2H2_sf"/>
</dbReference>
<reference evidence="7 8" key="1">
    <citation type="journal article" date="2018" name="Mol. Plant">
        <title>The genome of Artemisia annua provides insight into the evolution of Asteraceae family and artemisinin biosynthesis.</title>
        <authorList>
            <person name="Shen Q."/>
            <person name="Zhang L."/>
            <person name="Liao Z."/>
            <person name="Wang S."/>
            <person name="Yan T."/>
            <person name="Shi P."/>
            <person name="Liu M."/>
            <person name="Fu X."/>
            <person name="Pan Q."/>
            <person name="Wang Y."/>
            <person name="Lv Z."/>
            <person name="Lu X."/>
            <person name="Zhang F."/>
            <person name="Jiang W."/>
            <person name="Ma Y."/>
            <person name="Chen M."/>
            <person name="Hao X."/>
            <person name="Li L."/>
            <person name="Tang Y."/>
            <person name="Lv G."/>
            <person name="Zhou Y."/>
            <person name="Sun X."/>
            <person name="Brodelius P.E."/>
            <person name="Rose J.K.C."/>
            <person name="Tang K."/>
        </authorList>
    </citation>
    <scope>NUCLEOTIDE SEQUENCE [LARGE SCALE GENOMIC DNA]</scope>
    <source>
        <strain evidence="8">cv. Huhao1</strain>
        <tissue evidence="7">Leaf</tissue>
    </source>
</reference>
<comment type="caution">
    <text evidence="7">The sequence shown here is derived from an EMBL/GenBank/DDBJ whole genome shotgun (WGS) entry which is preliminary data.</text>
</comment>
<dbReference type="InterPro" id="IPR053031">
    <property type="entry name" value="Cuticle_assoc_protein"/>
</dbReference>
<keyword evidence="1" id="KW-0479">Metal-binding</keyword>
<keyword evidence="2 4" id="KW-0863">Zinc-finger</keyword>
<dbReference type="GO" id="GO:0006357">
    <property type="term" value="P:regulation of transcription by RNA polymerase II"/>
    <property type="evidence" value="ECO:0007669"/>
    <property type="project" value="TreeGrafter"/>
</dbReference>
<dbReference type="Pfam" id="PF02892">
    <property type="entry name" value="zf-BED"/>
    <property type="match status" value="1"/>
</dbReference>
<dbReference type="GO" id="GO:0005634">
    <property type="term" value="C:nucleus"/>
    <property type="evidence" value="ECO:0007669"/>
    <property type="project" value="TreeGrafter"/>
</dbReference>
<evidence type="ECO:0000256" key="4">
    <source>
        <dbReference type="PROSITE-ProRule" id="PRU00027"/>
    </source>
</evidence>
<protein>
    <recommendedName>
        <fullName evidence="6">BED-type domain-containing protein</fullName>
    </recommendedName>
</protein>
<dbReference type="STRING" id="35608.A0A2U1LH28"/>
<evidence type="ECO:0000313" key="8">
    <source>
        <dbReference type="Proteomes" id="UP000245207"/>
    </source>
</evidence>
<organism evidence="7 8">
    <name type="scientific">Artemisia annua</name>
    <name type="common">Sweet wormwood</name>
    <dbReference type="NCBI Taxonomy" id="35608"/>
    <lineage>
        <taxon>Eukaryota</taxon>
        <taxon>Viridiplantae</taxon>
        <taxon>Streptophyta</taxon>
        <taxon>Embryophyta</taxon>
        <taxon>Tracheophyta</taxon>
        <taxon>Spermatophyta</taxon>
        <taxon>Magnoliopsida</taxon>
        <taxon>eudicotyledons</taxon>
        <taxon>Gunneridae</taxon>
        <taxon>Pentapetalae</taxon>
        <taxon>asterids</taxon>
        <taxon>campanulids</taxon>
        <taxon>Asterales</taxon>
        <taxon>Asteraceae</taxon>
        <taxon>Asteroideae</taxon>
        <taxon>Anthemideae</taxon>
        <taxon>Artemisiinae</taxon>
        <taxon>Artemisia</taxon>
    </lineage>
</organism>
<feature type="region of interest" description="Disordered" evidence="5">
    <location>
        <begin position="1"/>
        <end position="41"/>
    </location>
</feature>
<evidence type="ECO:0000259" key="6">
    <source>
        <dbReference type="PROSITE" id="PS50808"/>
    </source>
</evidence>
<name>A0A2U1LH28_ARTAN</name>
<evidence type="ECO:0000256" key="5">
    <source>
        <dbReference type="SAM" id="MobiDB-lite"/>
    </source>
</evidence>
<dbReference type="Proteomes" id="UP000245207">
    <property type="component" value="Unassembled WGS sequence"/>
</dbReference>
<evidence type="ECO:0000256" key="3">
    <source>
        <dbReference type="ARBA" id="ARBA00022833"/>
    </source>
</evidence>
<sequence length="245" mass="27714">METQGNTSNASTRVESSAGQGEAVHENNIPPTTNSVVQDQNGVNDVVNEVEQVCGKRKLRSSAWNHFKKIKVNGEEKAECNYCQSKLVAKSSSGTRHLLDHFGRCLKRPFRDIRQHILMQEKKNADEYESTAPCTKHNEQEGVGPSLSASSGRRLGFKKLLSNIANIARQQDDSDVTTELENYYRENLLPTEMELDLLICPDNILCCLLVIYIETCPDESKKAYCRTVEYDYDDDEMIRAIVFED</sequence>
<dbReference type="GO" id="GO:1990837">
    <property type="term" value="F:sequence-specific double-stranded DNA binding"/>
    <property type="evidence" value="ECO:0007669"/>
    <property type="project" value="TreeGrafter"/>
</dbReference>
<accession>A0A2U1LH28</accession>
<dbReference type="PANTHER" id="PTHR34396:SF25">
    <property type="entry name" value="BOUNDARY ELEMENT ASSOCIATED FACTOR"/>
    <property type="match status" value="1"/>
</dbReference>
<feature type="region of interest" description="Disordered" evidence="5">
    <location>
        <begin position="128"/>
        <end position="151"/>
    </location>
</feature>
<dbReference type="PANTHER" id="PTHR34396">
    <property type="entry name" value="OS03G0264950 PROTEIN-RELATED"/>
    <property type="match status" value="1"/>
</dbReference>
<keyword evidence="3" id="KW-0862">Zinc</keyword>
<dbReference type="SMART" id="SM00614">
    <property type="entry name" value="ZnF_BED"/>
    <property type="match status" value="1"/>
</dbReference>
<dbReference type="EMBL" id="PKPP01009418">
    <property type="protein sequence ID" value="PWA48297.1"/>
    <property type="molecule type" value="Genomic_DNA"/>
</dbReference>
<dbReference type="SUPFAM" id="SSF57667">
    <property type="entry name" value="beta-beta-alpha zinc fingers"/>
    <property type="match status" value="1"/>
</dbReference>
<feature type="domain" description="BED-type" evidence="6">
    <location>
        <begin position="58"/>
        <end position="123"/>
    </location>
</feature>
<dbReference type="InterPro" id="IPR003656">
    <property type="entry name" value="Znf_BED"/>
</dbReference>
<evidence type="ECO:0000313" key="7">
    <source>
        <dbReference type="EMBL" id="PWA48297.1"/>
    </source>
</evidence>
<evidence type="ECO:0000256" key="2">
    <source>
        <dbReference type="ARBA" id="ARBA00022771"/>
    </source>
</evidence>
<feature type="compositionally biased region" description="Polar residues" evidence="5">
    <location>
        <begin position="1"/>
        <end position="19"/>
    </location>
</feature>
<evidence type="ECO:0000256" key="1">
    <source>
        <dbReference type="ARBA" id="ARBA00022723"/>
    </source>
</evidence>
<proteinExistence type="predicted"/>
<dbReference type="GO" id="GO:0008270">
    <property type="term" value="F:zinc ion binding"/>
    <property type="evidence" value="ECO:0007669"/>
    <property type="project" value="UniProtKB-KW"/>
</dbReference>
<dbReference type="OrthoDB" id="1432712at2759"/>
<dbReference type="PROSITE" id="PS50808">
    <property type="entry name" value="ZF_BED"/>
    <property type="match status" value="1"/>
</dbReference>
<keyword evidence="8" id="KW-1185">Reference proteome</keyword>
<dbReference type="AlphaFoldDB" id="A0A2U1LH28"/>
<gene>
    <name evidence="7" type="ORF">CTI12_AA441370</name>
</gene>